<protein>
    <submittedName>
        <fullName evidence="6">Uncharacterized protein</fullName>
    </submittedName>
</protein>
<evidence type="ECO:0000256" key="2">
    <source>
        <dbReference type="ARBA" id="ARBA00022692"/>
    </source>
</evidence>
<dbReference type="Proteomes" id="UP000026913">
    <property type="component" value="Chromosome"/>
</dbReference>
<dbReference type="HAMAP" id="MF_00010">
    <property type="entry name" value="UPF0060"/>
    <property type="match status" value="1"/>
</dbReference>
<feature type="transmembrane region" description="Helical" evidence="5">
    <location>
        <begin position="31"/>
        <end position="48"/>
    </location>
</feature>
<keyword evidence="3 5" id="KW-1133">Transmembrane helix</keyword>
<evidence type="ECO:0000256" key="1">
    <source>
        <dbReference type="ARBA" id="ARBA00022475"/>
    </source>
</evidence>
<reference evidence="6 7" key="1">
    <citation type="journal article" date="2012" name="J. Bacteriol.">
        <title>Genome sequence of cold-adapted Pseudomonas mandelii strain JR-1.</title>
        <authorList>
            <person name="Jang S.H."/>
            <person name="Kim J."/>
            <person name="Kim J."/>
            <person name="Hong S."/>
            <person name="Lee C."/>
        </authorList>
    </citation>
    <scope>NUCLEOTIDE SEQUENCE [LARGE SCALE GENOMIC DNA]</scope>
    <source>
        <strain evidence="6 7">JR-1</strain>
    </source>
</reference>
<dbReference type="PANTHER" id="PTHR36116">
    <property type="entry name" value="UPF0060 MEMBRANE PROTEIN YNFA"/>
    <property type="match status" value="1"/>
</dbReference>
<dbReference type="InterPro" id="IPR003844">
    <property type="entry name" value="UPF0060"/>
</dbReference>
<keyword evidence="2 5" id="KW-0812">Transmembrane</keyword>
<evidence type="ECO:0000256" key="4">
    <source>
        <dbReference type="ARBA" id="ARBA00023136"/>
    </source>
</evidence>
<comment type="subcellular location">
    <subcellularLocation>
        <location evidence="5">Cell membrane</location>
        <topology evidence="5">Multi-pass membrane protein</topology>
    </subcellularLocation>
</comment>
<evidence type="ECO:0000313" key="6">
    <source>
        <dbReference type="EMBL" id="AHZ68827.1"/>
    </source>
</evidence>
<dbReference type="RefSeq" id="WP_010461754.1">
    <property type="nucleotide sequence ID" value="NZ_CP005960.1"/>
</dbReference>
<dbReference type="OrthoDB" id="123240at2"/>
<feature type="transmembrane region" description="Helical" evidence="5">
    <location>
        <begin position="84"/>
        <end position="104"/>
    </location>
</feature>
<dbReference type="HOGENOM" id="CLU_117653_2_0_6"/>
<dbReference type="GO" id="GO:0005886">
    <property type="term" value="C:plasma membrane"/>
    <property type="evidence" value="ECO:0007669"/>
    <property type="project" value="UniProtKB-SubCell"/>
</dbReference>
<organism evidence="6 7">
    <name type="scientific">Pseudomonas mandelii JR-1</name>
    <dbReference type="NCBI Taxonomy" id="1147786"/>
    <lineage>
        <taxon>Bacteria</taxon>
        <taxon>Pseudomonadati</taxon>
        <taxon>Pseudomonadota</taxon>
        <taxon>Gammaproteobacteria</taxon>
        <taxon>Pseudomonadales</taxon>
        <taxon>Pseudomonadaceae</taxon>
        <taxon>Pseudomonas</taxon>
    </lineage>
</organism>
<proteinExistence type="inferred from homology"/>
<keyword evidence="4 5" id="KW-0472">Membrane</keyword>
<evidence type="ECO:0000256" key="3">
    <source>
        <dbReference type="ARBA" id="ARBA00022989"/>
    </source>
</evidence>
<name>A0A024E7Q8_9PSED</name>
<sequence length="110" mass="12245">MLNYLWFFLAALFEIAGCFAFWMWLRQGKSMWWVVPALLSLTLFALLLTRVEATYAGRAYAAYGGIYIVASIGWLAVIERVRPLGSDWVGVALCVIGASVILFGPRFSAT</sequence>
<accession>A0A024E7Q8</accession>
<dbReference type="NCBIfam" id="NF002586">
    <property type="entry name" value="PRK02237.1"/>
    <property type="match status" value="1"/>
</dbReference>
<dbReference type="Pfam" id="PF02694">
    <property type="entry name" value="UPF0060"/>
    <property type="match status" value="1"/>
</dbReference>
<dbReference type="PANTHER" id="PTHR36116:SF1">
    <property type="entry name" value="UPF0060 MEMBRANE PROTEIN YNFA"/>
    <property type="match status" value="1"/>
</dbReference>
<evidence type="ECO:0000313" key="7">
    <source>
        <dbReference type="Proteomes" id="UP000026913"/>
    </source>
</evidence>
<dbReference type="KEGG" id="pman:OU5_1748"/>
<evidence type="ECO:0000256" key="5">
    <source>
        <dbReference type="HAMAP-Rule" id="MF_00010"/>
    </source>
</evidence>
<dbReference type="SUPFAM" id="SSF103481">
    <property type="entry name" value="Multidrug resistance efflux transporter EmrE"/>
    <property type="match status" value="1"/>
</dbReference>
<feature type="transmembrane region" description="Helical" evidence="5">
    <location>
        <begin position="60"/>
        <end position="78"/>
    </location>
</feature>
<feature type="transmembrane region" description="Helical" evidence="5">
    <location>
        <begin position="5"/>
        <end position="25"/>
    </location>
</feature>
<comment type="similarity">
    <text evidence="5">Belongs to the UPF0060 family.</text>
</comment>
<dbReference type="InterPro" id="IPR037185">
    <property type="entry name" value="EmrE-like"/>
</dbReference>
<gene>
    <name evidence="6" type="ORF">OU5_1748</name>
</gene>
<dbReference type="AlphaFoldDB" id="A0A024E7Q8"/>
<keyword evidence="1 5" id="KW-1003">Cell membrane</keyword>
<dbReference type="EMBL" id="CP005960">
    <property type="protein sequence ID" value="AHZ68827.1"/>
    <property type="molecule type" value="Genomic_DNA"/>
</dbReference>